<keyword evidence="2" id="KW-1185">Reference proteome</keyword>
<accession>A0A836CGY8</accession>
<evidence type="ECO:0000313" key="2">
    <source>
        <dbReference type="Proteomes" id="UP000664859"/>
    </source>
</evidence>
<gene>
    <name evidence="1" type="ORF">JKP88DRAFT_245263</name>
</gene>
<sequence length="210" mass="24071">MEARGESLPYHCHLYGIYKLQNKWHEHVVKRALTESQLWAWGEPMLDLLDLAGRSGVFFTEVLGMHDDELHSKLREALAATAFRETKFKAICLEAALKAANSKETLLQTRIAELDSELQQVQQLPQPHRQQARTIIASVRADGIGRHDFRKTAHQKSKYITNVTRWRDLTEHRIANLRGARPACEWGTWLFTTPACQQVGDGYINLMLLL</sequence>
<evidence type="ECO:0000313" key="1">
    <source>
        <dbReference type="EMBL" id="KAG5183401.1"/>
    </source>
</evidence>
<protein>
    <submittedName>
        <fullName evidence="1">Uncharacterized protein</fullName>
    </submittedName>
</protein>
<dbReference type="EMBL" id="JAFCMP010000212">
    <property type="protein sequence ID" value="KAG5183401.1"/>
    <property type="molecule type" value="Genomic_DNA"/>
</dbReference>
<proteinExistence type="predicted"/>
<name>A0A836CGY8_9STRA</name>
<reference evidence="1" key="1">
    <citation type="submission" date="2021-02" db="EMBL/GenBank/DDBJ databases">
        <title>First Annotated Genome of the Yellow-green Alga Tribonema minus.</title>
        <authorList>
            <person name="Mahan K.M."/>
        </authorList>
    </citation>
    <scope>NUCLEOTIDE SEQUENCE</scope>
    <source>
        <strain evidence="1">UTEX B ZZ1240</strain>
    </source>
</reference>
<comment type="caution">
    <text evidence="1">The sequence shown here is derived from an EMBL/GenBank/DDBJ whole genome shotgun (WGS) entry which is preliminary data.</text>
</comment>
<dbReference type="AlphaFoldDB" id="A0A836CGY8"/>
<dbReference type="Proteomes" id="UP000664859">
    <property type="component" value="Unassembled WGS sequence"/>
</dbReference>
<organism evidence="1 2">
    <name type="scientific">Tribonema minus</name>
    <dbReference type="NCBI Taxonomy" id="303371"/>
    <lineage>
        <taxon>Eukaryota</taxon>
        <taxon>Sar</taxon>
        <taxon>Stramenopiles</taxon>
        <taxon>Ochrophyta</taxon>
        <taxon>PX clade</taxon>
        <taxon>Xanthophyceae</taxon>
        <taxon>Tribonematales</taxon>
        <taxon>Tribonemataceae</taxon>
        <taxon>Tribonema</taxon>
    </lineage>
</organism>